<evidence type="ECO:0000256" key="1">
    <source>
        <dbReference type="ARBA" id="ARBA00004141"/>
    </source>
</evidence>
<dbReference type="NCBIfam" id="TIGR00400">
    <property type="entry name" value="mgtE"/>
    <property type="match status" value="1"/>
</dbReference>
<proteinExistence type="inferred from homology"/>
<comment type="caution">
    <text evidence="11">The sequence shown here is derived from an EMBL/GenBank/DDBJ whole genome shotgun (WGS) entry which is preliminary data.</text>
</comment>
<evidence type="ECO:0000256" key="8">
    <source>
        <dbReference type="PROSITE-ProRule" id="PRU00703"/>
    </source>
</evidence>
<dbReference type="EMBL" id="JAASQI010000009">
    <property type="protein sequence ID" value="NIJ59564.1"/>
    <property type="molecule type" value="Genomic_DNA"/>
</dbReference>
<dbReference type="InterPro" id="IPR038076">
    <property type="entry name" value="MgtE_N_sf"/>
</dbReference>
<comment type="subcellular location">
    <subcellularLocation>
        <location evidence="9">Cell membrane</location>
        <topology evidence="9">Multi-pass membrane protein</topology>
    </subcellularLocation>
    <subcellularLocation>
        <location evidence="1">Membrane</location>
        <topology evidence="1">Multi-pass membrane protein</topology>
    </subcellularLocation>
</comment>
<keyword evidence="9" id="KW-1003">Cell membrane</keyword>
<dbReference type="SUPFAM" id="SSF54631">
    <property type="entry name" value="CBS-domain pair"/>
    <property type="match status" value="1"/>
</dbReference>
<feature type="transmembrane region" description="Helical" evidence="9">
    <location>
        <begin position="366"/>
        <end position="388"/>
    </location>
</feature>
<dbReference type="InterPro" id="IPR000644">
    <property type="entry name" value="CBS_dom"/>
</dbReference>
<evidence type="ECO:0000259" key="10">
    <source>
        <dbReference type="PROSITE" id="PS51371"/>
    </source>
</evidence>
<dbReference type="Pfam" id="PF03448">
    <property type="entry name" value="MgtE_N"/>
    <property type="match status" value="1"/>
</dbReference>
<gene>
    <name evidence="11" type="ORF">FHS82_003422</name>
</gene>
<feature type="transmembrane region" description="Helical" evidence="9">
    <location>
        <begin position="394"/>
        <end position="422"/>
    </location>
</feature>
<dbReference type="Proteomes" id="UP001429580">
    <property type="component" value="Unassembled WGS sequence"/>
</dbReference>
<dbReference type="Pfam" id="PF00571">
    <property type="entry name" value="CBS"/>
    <property type="match status" value="2"/>
</dbReference>
<evidence type="ECO:0000313" key="11">
    <source>
        <dbReference type="EMBL" id="NIJ59564.1"/>
    </source>
</evidence>
<feature type="domain" description="CBS" evidence="10">
    <location>
        <begin position="143"/>
        <end position="205"/>
    </location>
</feature>
<evidence type="ECO:0000313" key="12">
    <source>
        <dbReference type="Proteomes" id="UP001429580"/>
    </source>
</evidence>
<keyword evidence="9" id="KW-0479">Metal-binding</keyword>
<keyword evidence="4 9" id="KW-0812">Transmembrane</keyword>
<keyword evidence="12" id="KW-1185">Reference proteome</keyword>
<keyword evidence="6 9" id="KW-1133">Transmembrane helix</keyword>
<dbReference type="SMART" id="SM00116">
    <property type="entry name" value="CBS"/>
    <property type="match status" value="2"/>
</dbReference>
<dbReference type="InterPro" id="IPR006669">
    <property type="entry name" value="MgtE_transporter"/>
</dbReference>
<dbReference type="PANTHER" id="PTHR43773">
    <property type="entry name" value="MAGNESIUM TRANSPORTER MGTE"/>
    <property type="match status" value="1"/>
</dbReference>
<evidence type="ECO:0000256" key="4">
    <source>
        <dbReference type="ARBA" id="ARBA00022692"/>
    </source>
</evidence>
<dbReference type="Gene3D" id="1.25.60.10">
    <property type="entry name" value="MgtE N-terminal domain-like"/>
    <property type="match status" value="1"/>
</dbReference>
<keyword evidence="3 9" id="KW-0813">Transport</keyword>
<feature type="domain" description="CBS" evidence="10">
    <location>
        <begin position="207"/>
        <end position="263"/>
    </location>
</feature>
<keyword evidence="7 9" id="KW-0472">Membrane</keyword>
<reference evidence="11 12" key="1">
    <citation type="submission" date="2020-03" db="EMBL/GenBank/DDBJ databases">
        <title>Genomic Encyclopedia of Type Strains, Phase IV (KMG-IV): sequencing the most valuable type-strain genomes for metagenomic binning, comparative biology and taxonomic classification.</title>
        <authorList>
            <person name="Goeker M."/>
        </authorList>
    </citation>
    <scope>NUCLEOTIDE SEQUENCE [LARGE SCALE GENOMIC DNA]</scope>
    <source>
        <strain evidence="11 12">DSM 103870</strain>
    </source>
</reference>
<sequence length="458" mass="48686">MLIDELRRASQGEAEPLERLNELLKGDAGADLAAVSQLSPAEAARLILLLKPRRARVLLRLLPDAPGLATLEELDPDIRKYLLDAEGEQRVARIAAKLPIADAADFLVDAPEHLVEAALAAHPQAEALRAAITHIDGTAGAVMRRRLVAVPQDWTVGQAIDEIRQRADVIDRLYAVYVTNGGRQLVGYLKVRDLVLHPTDATVGSIMRSDIVTVAADTDREEAARIAEREHLPVLPVVDANGALVGIITATELREIDREEVEEDMRLMAGLAADASAMDGPLRIVPRRLPWLSAGLIGSSIAALVVGSYEDALTEAAILASLIPIVMSLAGNAGIQSSTITVQALASNALWVGDIWGRVLRELGGALLNGAIVGLIIGTGIMILSGFLGIDRPFMLALTALLSLLVVTVQASVIGSLVPLALKRLRLDPAVATGVFITTSNDVVGVLIFFIIATTIYI</sequence>
<evidence type="ECO:0000256" key="5">
    <source>
        <dbReference type="ARBA" id="ARBA00022842"/>
    </source>
</evidence>
<dbReference type="PROSITE" id="PS51371">
    <property type="entry name" value="CBS"/>
    <property type="match status" value="2"/>
</dbReference>
<dbReference type="InterPro" id="IPR006667">
    <property type="entry name" value="SLC41_membr_dom"/>
</dbReference>
<organism evidence="11 12">
    <name type="scientific">Pseudochelatococcus lubricantis</name>
    <dbReference type="NCBI Taxonomy" id="1538102"/>
    <lineage>
        <taxon>Bacteria</taxon>
        <taxon>Pseudomonadati</taxon>
        <taxon>Pseudomonadota</taxon>
        <taxon>Alphaproteobacteria</taxon>
        <taxon>Hyphomicrobiales</taxon>
        <taxon>Chelatococcaceae</taxon>
        <taxon>Pseudochelatococcus</taxon>
    </lineage>
</organism>
<keyword evidence="8" id="KW-0129">CBS domain</keyword>
<feature type="transmembrane region" description="Helical" evidence="9">
    <location>
        <begin position="434"/>
        <end position="457"/>
    </location>
</feature>
<evidence type="ECO:0000256" key="3">
    <source>
        <dbReference type="ARBA" id="ARBA00022448"/>
    </source>
</evidence>
<dbReference type="CDD" id="cd04606">
    <property type="entry name" value="CBS_pair_Mg_transporter"/>
    <property type="match status" value="1"/>
</dbReference>
<dbReference type="SUPFAM" id="SSF161093">
    <property type="entry name" value="MgtE membrane domain-like"/>
    <property type="match status" value="1"/>
</dbReference>
<comment type="similarity">
    <text evidence="2 9">Belongs to the SLC41A transporter family.</text>
</comment>
<accession>A0ABX0V4Y7</accession>
<name>A0ABX0V4Y7_9HYPH</name>
<dbReference type="Pfam" id="PF01769">
    <property type="entry name" value="MgtE"/>
    <property type="match status" value="1"/>
</dbReference>
<dbReference type="SMART" id="SM00924">
    <property type="entry name" value="MgtE_N"/>
    <property type="match status" value="1"/>
</dbReference>
<comment type="caution">
    <text evidence="9">Lacks conserved residue(s) required for the propagation of feature annotation.</text>
</comment>
<dbReference type="PANTHER" id="PTHR43773:SF1">
    <property type="entry name" value="MAGNESIUM TRANSPORTER MGTE"/>
    <property type="match status" value="1"/>
</dbReference>
<dbReference type="Gene3D" id="3.10.580.10">
    <property type="entry name" value="CBS-domain"/>
    <property type="match status" value="1"/>
</dbReference>
<evidence type="ECO:0000256" key="2">
    <source>
        <dbReference type="ARBA" id="ARBA00009749"/>
    </source>
</evidence>
<dbReference type="SUPFAM" id="SSF158791">
    <property type="entry name" value="MgtE N-terminal domain-like"/>
    <property type="match status" value="1"/>
</dbReference>
<comment type="function">
    <text evidence="9">Acts as a magnesium transporter.</text>
</comment>
<comment type="subunit">
    <text evidence="9">Homodimer.</text>
</comment>
<dbReference type="InterPro" id="IPR036739">
    <property type="entry name" value="SLC41_membr_dom_sf"/>
</dbReference>
<evidence type="ECO:0000256" key="7">
    <source>
        <dbReference type="ARBA" id="ARBA00023136"/>
    </source>
</evidence>
<dbReference type="InterPro" id="IPR006668">
    <property type="entry name" value="Mg_transptr_MgtE_intracell_dom"/>
</dbReference>
<protein>
    <recommendedName>
        <fullName evidence="9">Magnesium transporter MgtE</fullName>
    </recommendedName>
</protein>
<keyword evidence="5 9" id="KW-0460">Magnesium</keyword>
<dbReference type="Gene3D" id="1.10.357.20">
    <property type="entry name" value="SLC41 divalent cation transporters, integral membrane domain"/>
    <property type="match status" value="1"/>
</dbReference>
<dbReference type="RefSeq" id="WP_166955059.1">
    <property type="nucleotide sequence ID" value="NZ_JAASQI010000009.1"/>
</dbReference>
<dbReference type="InterPro" id="IPR046342">
    <property type="entry name" value="CBS_dom_sf"/>
</dbReference>
<evidence type="ECO:0000256" key="9">
    <source>
        <dbReference type="RuleBase" id="RU362011"/>
    </source>
</evidence>
<evidence type="ECO:0000256" key="6">
    <source>
        <dbReference type="ARBA" id="ARBA00022989"/>
    </source>
</evidence>